<sequence length="88" mass="10339">MNQSYHSLHLVPRHMPENPIPPSHSFNDDSSHMTARTLKDKASLLRPLKDEHLLEVYREAKKMNLSNEFIELLEDAIELRNLEHRLKA</sequence>
<evidence type="ECO:0000313" key="3">
    <source>
        <dbReference type="Proteomes" id="UP001153387"/>
    </source>
</evidence>
<proteinExistence type="predicted"/>
<keyword evidence="3" id="KW-1185">Reference proteome</keyword>
<name>A0A9X4QNA1_9BACL</name>
<evidence type="ECO:0000256" key="1">
    <source>
        <dbReference type="SAM" id="MobiDB-lite"/>
    </source>
</evidence>
<dbReference type="InterPro" id="IPR036916">
    <property type="entry name" value="Sda_sf"/>
</dbReference>
<reference evidence="2 3" key="1">
    <citation type="submission" date="2022-10" db="EMBL/GenBank/DDBJ databases">
        <title>Comparative genomic analysis of Cohnella hashimotonis sp. nov., isolated from the International Space Station.</title>
        <authorList>
            <person name="Simpson A."/>
            <person name="Venkateswaran K."/>
        </authorList>
    </citation>
    <scope>NUCLEOTIDE SEQUENCE [LARGE SCALE GENOMIC DNA]</scope>
    <source>
        <strain evidence="2 3">DSM 18997</strain>
    </source>
</reference>
<dbReference type="Pfam" id="PF08970">
    <property type="entry name" value="Sda"/>
    <property type="match status" value="1"/>
</dbReference>
<accession>A0A9X4QNA1</accession>
<dbReference type="EMBL" id="JAPDHZ010000003">
    <property type="protein sequence ID" value="MDG0793024.1"/>
    <property type="molecule type" value="Genomic_DNA"/>
</dbReference>
<dbReference type="AlphaFoldDB" id="A0A9X4QNA1"/>
<dbReference type="Proteomes" id="UP001153387">
    <property type="component" value="Unassembled WGS sequence"/>
</dbReference>
<protein>
    <submittedName>
        <fullName evidence="2">Sporulation histidine kinase inhibitor Sda</fullName>
    </submittedName>
</protein>
<dbReference type="InterPro" id="IPR015064">
    <property type="entry name" value="Sda"/>
</dbReference>
<evidence type="ECO:0000313" key="2">
    <source>
        <dbReference type="EMBL" id="MDG0793024.1"/>
    </source>
</evidence>
<gene>
    <name evidence="2" type="ORF">OMP38_20740</name>
</gene>
<dbReference type="SUPFAM" id="SSF100985">
    <property type="entry name" value="Sporulation inhibitor Sda"/>
    <property type="match status" value="1"/>
</dbReference>
<dbReference type="RefSeq" id="WP_277566756.1">
    <property type="nucleotide sequence ID" value="NZ_JAPDHZ010000003.1"/>
</dbReference>
<feature type="region of interest" description="Disordered" evidence="1">
    <location>
        <begin position="1"/>
        <end position="31"/>
    </location>
</feature>
<dbReference type="Gene3D" id="1.10.287.1100">
    <property type="entry name" value="Sporulation inhibitor A"/>
    <property type="match status" value="1"/>
</dbReference>
<organism evidence="2 3">
    <name type="scientific">Cohnella ginsengisoli</name>
    <dbReference type="NCBI Taxonomy" id="425004"/>
    <lineage>
        <taxon>Bacteria</taxon>
        <taxon>Bacillati</taxon>
        <taxon>Bacillota</taxon>
        <taxon>Bacilli</taxon>
        <taxon>Bacillales</taxon>
        <taxon>Paenibacillaceae</taxon>
        <taxon>Cohnella</taxon>
    </lineage>
</organism>
<comment type="caution">
    <text evidence="2">The sequence shown here is derived from an EMBL/GenBank/DDBJ whole genome shotgun (WGS) entry which is preliminary data.</text>
</comment>